<dbReference type="GO" id="GO:0001691">
    <property type="term" value="F:pseudophosphatase activity"/>
    <property type="evidence" value="ECO:0007669"/>
    <property type="project" value="TreeGrafter"/>
</dbReference>
<dbReference type="InterPro" id="IPR029021">
    <property type="entry name" value="Prot-tyrosine_phosphatase-like"/>
</dbReference>
<dbReference type="GeneTree" id="ENSGT00940000164883"/>
<dbReference type="GO" id="GO:0019903">
    <property type="term" value="F:protein phosphatase binding"/>
    <property type="evidence" value="ECO:0007669"/>
    <property type="project" value="TreeGrafter"/>
</dbReference>
<dbReference type="Pfam" id="PF00782">
    <property type="entry name" value="DSPc"/>
    <property type="match status" value="1"/>
</dbReference>
<dbReference type="SMART" id="SM00450">
    <property type="entry name" value="RHOD"/>
    <property type="match status" value="1"/>
</dbReference>
<dbReference type="InterPro" id="IPR036873">
    <property type="entry name" value="Rhodanese-like_dom_sf"/>
</dbReference>
<evidence type="ECO:0000313" key="4">
    <source>
        <dbReference type="Proteomes" id="UP000694569"/>
    </source>
</evidence>
<dbReference type="Proteomes" id="UP000694569">
    <property type="component" value="Unplaced"/>
</dbReference>
<dbReference type="OrthoDB" id="10252009at2759"/>
<proteinExistence type="predicted"/>
<dbReference type="AlphaFoldDB" id="A0A8C5PXE8"/>
<dbReference type="GO" id="GO:0004864">
    <property type="term" value="F:protein phosphatase inhibitor activity"/>
    <property type="evidence" value="ECO:0007669"/>
    <property type="project" value="TreeGrafter"/>
</dbReference>
<organism evidence="3 4">
    <name type="scientific">Leptobrachium leishanense</name>
    <name type="common">Leishan spiny toad</name>
    <dbReference type="NCBI Taxonomy" id="445787"/>
    <lineage>
        <taxon>Eukaryota</taxon>
        <taxon>Metazoa</taxon>
        <taxon>Chordata</taxon>
        <taxon>Craniata</taxon>
        <taxon>Vertebrata</taxon>
        <taxon>Euteleostomi</taxon>
        <taxon>Amphibia</taxon>
        <taxon>Batrachia</taxon>
        <taxon>Anura</taxon>
        <taxon>Pelobatoidea</taxon>
        <taxon>Megophryidae</taxon>
        <taxon>Leptobrachium</taxon>
    </lineage>
</organism>
<dbReference type="InterPro" id="IPR053272">
    <property type="entry name" value="STY_interacting-like"/>
</dbReference>
<evidence type="ECO:0008006" key="5">
    <source>
        <dbReference type="Google" id="ProtNLM"/>
    </source>
</evidence>
<evidence type="ECO:0000313" key="3">
    <source>
        <dbReference type="Ensembl" id="ENSLLEP00000029315.1"/>
    </source>
</evidence>
<reference evidence="3" key="1">
    <citation type="submission" date="2025-08" db="UniProtKB">
        <authorList>
            <consortium name="Ensembl"/>
        </authorList>
    </citation>
    <scope>IDENTIFICATION</scope>
</reference>
<evidence type="ECO:0000259" key="2">
    <source>
        <dbReference type="PROSITE" id="PS50206"/>
    </source>
</evidence>
<evidence type="ECO:0000259" key="1">
    <source>
        <dbReference type="PROSITE" id="PS50054"/>
    </source>
</evidence>
<keyword evidence="4" id="KW-1185">Reference proteome</keyword>
<accession>A0A8C5PXE8</accession>
<dbReference type="Gene3D" id="3.90.190.10">
    <property type="entry name" value="Protein tyrosine phosphatase superfamily"/>
    <property type="match status" value="1"/>
</dbReference>
<dbReference type="InterPro" id="IPR000340">
    <property type="entry name" value="Dual-sp_phosphatase_cat-dom"/>
</dbReference>
<dbReference type="SUPFAM" id="SSF52821">
    <property type="entry name" value="Rhodanese/Cell cycle control phosphatase"/>
    <property type="match status" value="1"/>
</dbReference>
<feature type="domain" description="Rhodanese" evidence="2">
    <location>
        <begin position="49"/>
        <end position="143"/>
    </location>
</feature>
<dbReference type="SMART" id="SM00195">
    <property type="entry name" value="DSPc"/>
    <property type="match status" value="1"/>
</dbReference>
<dbReference type="PROSITE" id="PS50206">
    <property type="entry name" value="RHODANESE_3"/>
    <property type="match status" value="1"/>
</dbReference>
<dbReference type="Pfam" id="PF00581">
    <property type="entry name" value="Rhodanese"/>
    <property type="match status" value="1"/>
</dbReference>
<protein>
    <recommendedName>
        <fullName evidence="5">Serine/threonine/tyrosine-interacting-like protein 1</fullName>
    </recommendedName>
</protein>
<sequence length="313" mass="35610">MTSRAVTRRASLVTPSRTMCELKLCEATELYNILNATTKFSRLAEPNYLCLLDARTKREYNEGHIITARRVKKDETDANFLLPESIELDCVRYCVVYDSNTCSLDGKGPAIECARVMAQACRLPVMVLKGGYELFSACYHFFRSQKVFWMPQELDDFKPHPIEIIPSCLYLGDSRQANDLHILKDLKIKGLVNVSMKPLNISVETIDVMHIPATDSNDSDLLHFFPSVCSFIDSYMEKSLAALVTSDLGISRSSAVLIAYLMHNRKCKLKEAWEQVVKCKTNMRPNRGFVKQLFDWEEIVLGLQVTDISDPKF</sequence>
<dbReference type="InterPro" id="IPR020422">
    <property type="entry name" value="TYR_PHOSPHATASE_DUAL_dom"/>
</dbReference>
<dbReference type="SUPFAM" id="SSF52799">
    <property type="entry name" value="(Phosphotyrosine protein) phosphatases II"/>
    <property type="match status" value="1"/>
</dbReference>
<dbReference type="Ensembl" id="ENSLLET00000030450.1">
    <property type="protein sequence ID" value="ENSLLEP00000029315.1"/>
    <property type="gene ID" value="ENSLLEG00000018599.1"/>
</dbReference>
<reference evidence="3" key="2">
    <citation type="submission" date="2025-09" db="UniProtKB">
        <authorList>
            <consortium name="Ensembl"/>
        </authorList>
    </citation>
    <scope>IDENTIFICATION</scope>
</reference>
<dbReference type="FunFam" id="3.90.190.10:FF:000082">
    <property type="entry name" value="Serine/threonine/tyrosine-interacting-like protein 1"/>
    <property type="match status" value="1"/>
</dbReference>
<dbReference type="Gene3D" id="3.40.250.10">
    <property type="entry name" value="Rhodanese-like domain"/>
    <property type="match status" value="1"/>
</dbReference>
<dbReference type="PANTHER" id="PTHR46659">
    <property type="entry name" value="SERINE/THREONINE/TYROSINE-INTERACTING-LIKE PROTEIN 1"/>
    <property type="match status" value="1"/>
</dbReference>
<dbReference type="PROSITE" id="PS50054">
    <property type="entry name" value="TYR_PHOSPHATASE_DUAL"/>
    <property type="match status" value="1"/>
</dbReference>
<name>A0A8C5PXE8_9ANUR</name>
<dbReference type="PANTHER" id="PTHR46659:SF1">
    <property type="entry name" value="SERINE_THREONINE_TYROSINE-INTERACTING-LIKE PROTEIN 1"/>
    <property type="match status" value="1"/>
</dbReference>
<dbReference type="GO" id="GO:0062030">
    <property type="term" value="P:negative regulation of stress granule assembly"/>
    <property type="evidence" value="ECO:0007669"/>
    <property type="project" value="TreeGrafter"/>
</dbReference>
<dbReference type="GO" id="GO:2001244">
    <property type="term" value="P:positive regulation of intrinsic apoptotic signaling pathway"/>
    <property type="evidence" value="ECO:0007669"/>
    <property type="project" value="TreeGrafter"/>
</dbReference>
<feature type="domain" description="Tyrosine-protein phosphatase" evidence="1">
    <location>
        <begin position="160"/>
        <end position="302"/>
    </location>
</feature>
<dbReference type="GO" id="GO:0005739">
    <property type="term" value="C:mitochondrion"/>
    <property type="evidence" value="ECO:0007669"/>
    <property type="project" value="TreeGrafter"/>
</dbReference>
<dbReference type="InterPro" id="IPR001763">
    <property type="entry name" value="Rhodanese-like_dom"/>
</dbReference>